<protein>
    <recommendedName>
        <fullName evidence="7">Pentatricopeptide repeat-containing protein</fullName>
    </recommendedName>
</protein>
<keyword evidence="2" id="KW-0677">Repeat</keyword>
<dbReference type="EMBL" id="SDAM02001842">
    <property type="protein sequence ID" value="KAH6821895.1"/>
    <property type="molecule type" value="Genomic_DNA"/>
</dbReference>
<dbReference type="Gene3D" id="1.25.40.10">
    <property type="entry name" value="Tetratricopeptide repeat domain"/>
    <property type="match status" value="2"/>
</dbReference>
<evidence type="ECO:0000256" key="3">
    <source>
        <dbReference type="PROSITE-ProRule" id="PRU00708"/>
    </source>
</evidence>
<dbReference type="AlphaFoldDB" id="A0AAD4IVE1"/>
<organism evidence="5 6">
    <name type="scientific">Perilla frutescens var. hirtella</name>
    <name type="common">Perilla citriodora</name>
    <name type="synonym">Perilla setoyensis</name>
    <dbReference type="NCBI Taxonomy" id="608512"/>
    <lineage>
        <taxon>Eukaryota</taxon>
        <taxon>Viridiplantae</taxon>
        <taxon>Streptophyta</taxon>
        <taxon>Embryophyta</taxon>
        <taxon>Tracheophyta</taxon>
        <taxon>Spermatophyta</taxon>
        <taxon>Magnoliopsida</taxon>
        <taxon>eudicotyledons</taxon>
        <taxon>Gunneridae</taxon>
        <taxon>Pentapetalae</taxon>
        <taxon>asterids</taxon>
        <taxon>lamiids</taxon>
        <taxon>Lamiales</taxon>
        <taxon>Lamiaceae</taxon>
        <taxon>Nepetoideae</taxon>
        <taxon>Elsholtzieae</taxon>
        <taxon>Perilla</taxon>
    </lineage>
</organism>
<comment type="caution">
    <text evidence="5">The sequence shown here is derived from an EMBL/GenBank/DDBJ whole genome shotgun (WGS) entry which is preliminary data.</text>
</comment>
<dbReference type="PANTHER" id="PTHR47934">
    <property type="entry name" value="PENTATRICOPEPTIDE REPEAT-CONTAINING PROTEIN PET309, MITOCHONDRIAL"/>
    <property type="match status" value="1"/>
</dbReference>
<dbReference type="PROSITE" id="PS51375">
    <property type="entry name" value="PPR"/>
    <property type="match status" value="2"/>
</dbReference>
<dbReference type="GO" id="GO:0006396">
    <property type="term" value="P:RNA processing"/>
    <property type="evidence" value="ECO:0007669"/>
    <property type="project" value="TreeGrafter"/>
</dbReference>
<dbReference type="InterPro" id="IPR002885">
    <property type="entry name" value="PPR_rpt"/>
</dbReference>
<proteinExistence type="inferred from homology"/>
<dbReference type="PANTHER" id="PTHR47934:SF19">
    <property type="entry name" value="PENTATRICOPEPTIDE REPEAT-CONTAINING PROTEIN MITOCHONDRIAL"/>
    <property type="match status" value="1"/>
</dbReference>
<dbReference type="GO" id="GO:0003729">
    <property type="term" value="F:mRNA binding"/>
    <property type="evidence" value="ECO:0007669"/>
    <property type="project" value="TreeGrafter"/>
</dbReference>
<accession>A0AAD4IVE1</accession>
<dbReference type="GO" id="GO:0007005">
    <property type="term" value="P:mitochondrion organization"/>
    <property type="evidence" value="ECO:0007669"/>
    <property type="project" value="TreeGrafter"/>
</dbReference>
<evidence type="ECO:0000313" key="6">
    <source>
        <dbReference type="Proteomes" id="UP001190926"/>
    </source>
</evidence>
<dbReference type="Pfam" id="PF13041">
    <property type="entry name" value="PPR_2"/>
    <property type="match status" value="2"/>
</dbReference>
<evidence type="ECO:0000256" key="4">
    <source>
        <dbReference type="SAM" id="MobiDB-lite"/>
    </source>
</evidence>
<feature type="repeat" description="PPR" evidence="3">
    <location>
        <begin position="170"/>
        <end position="204"/>
    </location>
</feature>
<gene>
    <name evidence="5" type="ORF">C2S53_011821</name>
</gene>
<evidence type="ECO:0000313" key="5">
    <source>
        <dbReference type="EMBL" id="KAH6821895.1"/>
    </source>
</evidence>
<dbReference type="Proteomes" id="UP001190926">
    <property type="component" value="Unassembled WGS sequence"/>
</dbReference>
<sequence length="421" mass="47229">MSLYMALRRARHFSTAAVAAAAAKPLNISSVKKRLKNAYSPDEALKVYASFTATNDASVSPASARHVQELAVRRLAKSHRFFDIEAFLESHKSHPQITEEPFVASLIRSYGVAGMIDNALNTYKQMTDFGTPRSTLSFNVLLLACNNSKAYDRVPVYFNEFPEKFGFIPDKFSYGILIKAYCEMGSPEKAMETLNEMEKKGVGIEAVSFSTILHTMYKNWKVDEAEKFWDKMVKEKGITLDVGSYNVKLSHIQGKIESVKALIEEMENSEIFPDVITYNYLITSYCVNGMMDEAEKVYDDLLKARGVRPNAATFRTMVFHSCKVERYVRAYKIFKMSVKVGKIPDFNTLKHLVTGLTKTGRLVEAKGMVRTMNKKFPPELLQAWEELAEELGVARLAAEEVDTSEVEKGAGSDVGAEKANT</sequence>
<evidence type="ECO:0000256" key="1">
    <source>
        <dbReference type="ARBA" id="ARBA00007626"/>
    </source>
</evidence>
<dbReference type="GO" id="GO:0005739">
    <property type="term" value="C:mitochondrion"/>
    <property type="evidence" value="ECO:0007669"/>
    <property type="project" value="TreeGrafter"/>
</dbReference>
<keyword evidence="6" id="KW-1185">Reference proteome</keyword>
<name>A0AAD4IVE1_PERFH</name>
<comment type="similarity">
    <text evidence="1">Belongs to the PPR family. P subfamily.</text>
</comment>
<evidence type="ECO:0000256" key="2">
    <source>
        <dbReference type="ARBA" id="ARBA00022737"/>
    </source>
</evidence>
<feature type="repeat" description="PPR" evidence="3">
    <location>
        <begin position="274"/>
        <end position="309"/>
    </location>
</feature>
<dbReference type="InterPro" id="IPR051114">
    <property type="entry name" value="Mito_RNA_Proc_CCM1"/>
</dbReference>
<evidence type="ECO:0008006" key="7">
    <source>
        <dbReference type="Google" id="ProtNLM"/>
    </source>
</evidence>
<dbReference type="NCBIfam" id="TIGR00756">
    <property type="entry name" value="PPR"/>
    <property type="match status" value="2"/>
</dbReference>
<reference evidence="5 6" key="1">
    <citation type="journal article" date="2021" name="Nat. Commun.">
        <title>Incipient diploidization of the medicinal plant Perilla within 10,000 years.</title>
        <authorList>
            <person name="Zhang Y."/>
            <person name="Shen Q."/>
            <person name="Leng L."/>
            <person name="Zhang D."/>
            <person name="Chen S."/>
            <person name="Shi Y."/>
            <person name="Ning Z."/>
            <person name="Chen S."/>
        </authorList>
    </citation>
    <scope>NUCLEOTIDE SEQUENCE [LARGE SCALE GENOMIC DNA]</scope>
    <source>
        <strain evidence="6">cv. PC099</strain>
    </source>
</reference>
<dbReference type="Pfam" id="PF01535">
    <property type="entry name" value="PPR"/>
    <property type="match status" value="1"/>
</dbReference>
<feature type="region of interest" description="Disordered" evidence="4">
    <location>
        <begin position="400"/>
        <end position="421"/>
    </location>
</feature>
<dbReference type="InterPro" id="IPR011990">
    <property type="entry name" value="TPR-like_helical_dom_sf"/>
</dbReference>